<gene>
    <name evidence="3" type="ORF">Tcan_06852</name>
</gene>
<keyword evidence="2" id="KW-0732">Signal</keyword>
<reference evidence="3 4" key="1">
    <citation type="submission" date="2014-11" db="EMBL/GenBank/DDBJ databases">
        <title>Genetic blueprint of the zoonotic pathogen Toxocara canis.</title>
        <authorList>
            <person name="Zhu X.-Q."/>
            <person name="Korhonen P.K."/>
            <person name="Cai H."/>
            <person name="Young N.D."/>
            <person name="Nejsum P."/>
            <person name="von Samson-Himmelstjerna G."/>
            <person name="Boag P.R."/>
            <person name="Tan P."/>
            <person name="Li Q."/>
            <person name="Min J."/>
            <person name="Yang Y."/>
            <person name="Wang X."/>
            <person name="Fang X."/>
            <person name="Hall R.S."/>
            <person name="Hofmann A."/>
            <person name="Sternberg P.W."/>
            <person name="Jex A.R."/>
            <person name="Gasser R.B."/>
        </authorList>
    </citation>
    <scope>NUCLEOTIDE SEQUENCE [LARGE SCALE GENOMIC DNA]</scope>
    <source>
        <strain evidence="3">PN_DK_2014</strain>
    </source>
</reference>
<sequence>MYLLHVAFTVFIVESSVQAYVYPCLDGCHCDTNDEAIHCHNGERTTLFLPENRLRGFSVIGLTNNAITRLPTEAVLMEKFPDVKAIDVENNADFDCDSLKNYVSIKVYSDCEGQDTPIIIRGQRLPDIEEPTVTCNFECQVKKHYKILHDYLIRIWKMLKTKYEEMDKEEIVKNVRDFFAKLADKVNRNLDDIQLRIKHGSDTERTQTRLAPRNSAGRLSQIR</sequence>
<feature type="signal peptide" evidence="2">
    <location>
        <begin position="1"/>
        <end position="19"/>
    </location>
</feature>
<keyword evidence="4" id="KW-1185">Reference proteome</keyword>
<dbReference type="AlphaFoldDB" id="A0A0B2VBC1"/>
<feature type="region of interest" description="Disordered" evidence="1">
    <location>
        <begin position="202"/>
        <end position="223"/>
    </location>
</feature>
<evidence type="ECO:0000256" key="2">
    <source>
        <dbReference type="SAM" id="SignalP"/>
    </source>
</evidence>
<dbReference type="PANTHER" id="PTHR39385:SF2">
    <property type="entry name" value="SLIT-LIKE 3 PROTEIN"/>
    <property type="match status" value="1"/>
</dbReference>
<accession>A0A0B2VBC1</accession>
<evidence type="ECO:0000313" key="4">
    <source>
        <dbReference type="Proteomes" id="UP000031036"/>
    </source>
</evidence>
<dbReference type="OrthoDB" id="5834526at2759"/>
<organism evidence="3 4">
    <name type="scientific">Toxocara canis</name>
    <name type="common">Canine roundworm</name>
    <dbReference type="NCBI Taxonomy" id="6265"/>
    <lineage>
        <taxon>Eukaryota</taxon>
        <taxon>Metazoa</taxon>
        <taxon>Ecdysozoa</taxon>
        <taxon>Nematoda</taxon>
        <taxon>Chromadorea</taxon>
        <taxon>Rhabditida</taxon>
        <taxon>Spirurina</taxon>
        <taxon>Ascaridomorpha</taxon>
        <taxon>Ascaridoidea</taxon>
        <taxon>Toxocaridae</taxon>
        <taxon>Toxocara</taxon>
    </lineage>
</organism>
<evidence type="ECO:0000256" key="1">
    <source>
        <dbReference type="SAM" id="MobiDB-lite"/>
    </source>
</evidence>
<dbReference type="PANTHER" id="PTHR39385">
    <property type="entry name" value="PROTEIN CBG20422"/>
    <property type="match status" value="1"/>
</dbReference>
<dbReference type="InterPro" id="IPR032675">
    <property type="entry name" value="LRR_dom_sf"/>
</dbReference>
<dbReference type="Proteomes" id="UP000031036">
    <property type="component" value="Unassembled WGS sequence"/>
</dbReference>
<feature type="chain" id="PRO_5002077079" evidence="2">
    <location>
        <begin position="20"/>
        <end position="223"/>
    </location>
</feature>
<dbReference type="Gene3D" id="3.80.10.10">
    <property type="entry name" value="Ribonuclease Inhibitor"/>
    <property type="match status" value="1"/>
</dbReference>
<dbReference type="EMBL" id="JPKZ01002018">
    <property type="protein sequence ID" value="KHN78803.1"/>
    <property type="molecule type" value="Genomic_DNA"/>
</dbReference>
<protein>
    <submittedName>
        <fullName evidence="3">Uncharacterized protein</fullName>
    </submittedName>
</protein>
<name>A0A0B2VBC1_TOXCA</name>
<proteinExistence type="predicted"/>
<comment type="caution">
    <text evidence="3">The sequence shown here is derived from an EMBL/GenBank/DDBJ whole genome shotgun (WGS) entry which is preliminary data.</text>
</comment>
<dbReference type="OMA" id="QGYVFDC"/>
<evidence type="ECO:0000313" key="3">
    <source>
        <dbReference type="EMBL" id="KHN78803.1"/>
    </source>
</evidence>